<evidence type="ECO:0000313" key="2">
    <source>
        <dbReference type="Proteomes" id="UP001172645"/>
    </source>
</evidence>
<comment type="caution">
    <text evidence="1">The sequence shown here is derived from an EMBL/GenBank/DDBJ whole genome shotgun (WGS) entry which is preliminary data.</text>
</comment>
<dbReference type="Proteomes" id="UP001172645">
    <property type="component" value="Unassembled WGS sequence"/>
</dbReference>
<name>A0ABT7JRB8_9HYPH</name>
<gene>
    <name evidence="1" type="ORF">PY649_08315</name>
</gene>
<reference evidence="1" key="1">
    <citation type="submission" date="2023-06" db="EMBL/GenBank/DDBJ databases">
        <title>Phylogenetic Diversity of Rhizobium strains.</title>
        <authorList>
            <person name="Moura F.T."/>
            <person name="Helene L.C.F."/>
            <person name="Hungria M."/>
        </authorList>
    </citation>
    <scope>NUCLEOTIDE SEQUENCE</scope>
    <source>
        <strain evidence="1">CCGE526</strain>
    </source>
</reference>
<dbReference type="EMBL" id="JARFYM010000004">
    <property type="protein sequence ID" value="MDL2398893.1"/>
    <property type="molecule type" value="Genomic_DNA"/>
</dbReference>
<organism evidence="1 2">
    <name type="scientific">Rhizobium mayense</name>
    <dbReference type="NCBI Taxonomy" id="1312184"/>
    <lineage>
        <taxon>Bacteria</taxon>
        <taxon>Pseudomonadati</taxon>
        <taxon>Pseudomonadota</taxon>
        <taxon>Alphaproteobacteria</taxon>
        <taxon>Hyphomicrobiales</taxon>
        <taxon>Rhizobiaceae</taxon>
        <taxon>Rhizobium/Agrobacterium group</taxon>
        <taxon>Rhizobium</taxon>
    </lineage>
</organism>
<evidence type="ECO:0000313" key="1">
    <source>
        <dbReference type="EMBL" id="MDL2398893.1"/>
    </source>
</evidence>
<keyword evidence="2" id="KW-1185">Reference proteome</keyword>
<proteinExistence type="predicted"/>
<protein>
    <submittedName>
        <fullName evidence="1">Uncharacterized protein</fullName>
    </submittedName>
</protein>
<sequence>MQSTALVEDPPTYLASVAANRYRYESIVPRPGGLIQVFGDFAL</sequence>
<dbReference type="RefSeq" id="WP_285867780.1">
    <property type="nucleotide sequence ID" value="NZ_JARFYM010000004.1"/>
</dbReference>
<accession>A0ABT7JRB8</accession>